<organism evidence="1 2">
    <name type="scientific">Paraburkholderia piptadeniae</name>
    <dbReference type="NCBI Taxonomy" id="1701573"/>
    <lineage>
        <taxon>Bacteria</taxon>
        <taxon>Pseudomonadati</taxon>
        <taxon>Pseudomonadota</taxon>
        <taxon>Betaproteobacteria</taxon>
        <taxon>Burkholderiales</taxon>
        <taxon>Burkholderiaceae</taxon>
        <taxon>Paraburkholderia</taxon>
    </lineage>
</organism>
<dbReference type="EMBL" id="CYGY02000038">
    <property type="protein sequence ID" value="SIT44236.1"/>
    <property type="molecule type" value="Genomic_DNA"/>
</dbReference>
<gene>
    <name evidence="1" type="ORF">BN2476_380102</name>
</gene>
<name>A0A1N7SA14_9BURK</name>
<dbReference type="Proteomes" id="UP000195569">
    <property type="component" value="Unassembled WGS sequence"/>
</dbReference>
<protein>
    <submittedName>
        <fullName evidence="1">Uncharacterized protein</fullName>
    </submittedName>
</protein>
<accession>A0A1N7SA14</accession>
<proteinExistence type="predicted"/>
<keyword evidence="2" id="KW-1185">Reference proteome</keyword>
<evidence type="ECO:0000313" key="1">
    <source>
        <dbReference type="EMBL" id="SIT44236.1"/>
    </source>
</evidence>
<comment type="caution">
    <text evidence="1">The sequence shown here is derived from an EMBL/GenBank/DDBJ whole genome shotgun (WGS) entry which is preliminary data.</text>
</comment>
<evidence type="ECO:0000313" key="2">
    <source>
        <dbReference type="Proteomes" id="UP000195569"/>
    </source>
</evidence>
<reference evidence="1" key="1">
    <citation type="submission" date="2016-12" db="EMBL/GenBank/DDBJ databases">
        <authorList>
            <person name="Moulin L."/>
        </authorList>
    </citation>
    <scope>NUCLEOTIDE SEQUENCE [LARGE SCALE GENOMIC DNA]</scope>
    <source>
        <strain evidence="1">STM 7183</strain>
    </source>
</reference>
<sequence length="82" mass="8880">MVGERGERRRSGLISHARARAPFAARRDYGYAGRLLVEVDSVAWNPSKALKYRRWSTALRGTGVSALHGAEVGAKALTPADS</sequence>
<dbReference type="AlphaFoldDB" id="A0A1N7SA14"/>